<keyword evidence="7" id="KW-1185">Reference proteome</keyword>
<name>A0A089Z8K1_METFO</name>
<dbReference type="KEGG" id="mfc:BRM9_0314"/>
<evidence type="ECO:0000313" key="2">
    <source>
        <dbReference type="EMBL" id="AIS31141.1"/>
    </source>
</evidence>
<dbReference type="EMBL" id="LN515531">
    <property type="protein sequence ID" value="CEA13338.1"/>
    <property type="molecule type" value="Genomic_DNA"/>
</dbReference>
<accession>A0A089Z8K1</accession>
<dbReference type="EMBL" id="CP006933">
    <property type="protein sequence ID" value="AIS31141.1"/>
    <property type="molecule type" value="Genomic_DNA"/>
</dbReference>
<dbReference type="Proteomes" id="UP000606900">
    <property type="component" value="Unassembled WGS sequence"/>
</dbReference>
<reference evidence="2" key="1">
    <citation type="submission" date="2013-12" db="EMBL/GenBank/DDBJ databases">
        <title>The complete genome sequence of Methanobacterium sp. BRM9.</title>
        <authorList>
            <consortium name="Pastoral Greenhouse Gas Research Consortium"/>
            <person name="Kelly W.J."/>
            <person name="Leahy S.C."/>
            <person name="Perry R."/>
            <person name="Li D."/>
            <person name="Altermann E."/>
            <person name="Lambie S.C."/>
            <person name="Attwood G.T."/>
        </authorList>
    </citation>
    <scope>NUCLEOTIDE SEQUENCE [LARGE SCALE GENOMIC DNA]</scope>
    <source>
        <strain evidence="2">BRM9</strain>
    </source>
</reference>
<dbReference type="EMBL" id="JADIIL010000033">
    <property type="protein sequence ID" value="MBF4475486.1"/>
    <property type="molecule type" value="Genomic_DNA"/>
</dbReference>
<evidence type="ECO:0000313" key="6">
    <source>
        <dbReference type="Proteomes" id="UP000029661"/>
    </source>
</evidence>
<dbReference type="AlphaFoldDB" id="A0A089Z8K1"/>
<protein>
    <submittedName>
        <fullName evidence="2">PMBR domain-containing protein</fullName>
    </submittedName>
    <submittedName>
        <fullName evidence="3">Pseudomurein-binding repeat-containing protein</fullName>
    </submittedName>
    <submittedName>
        <fullName evidence="5">Zinc-ribbon domain-containing protein</fullName>
    </submittedName>
</protein>
<organism evidence="2 6">
    <name type="scientific">Methanobacterium formicicum</name>
    <dbReference type="NCBI Taxonomy" id="2162"/>
    <lineage>
        <taxon>Archaea</taxon>
        <taxon>Methanobacteriati</taxon>
        <taxon>Methanobacteriota</taxon>
        <taxon>Methanomada group</taxon>
        <taxon>Methanobacteria</taxon>
        <taxon>Methanobacteriales</taxon>
        <taxon>Methanobacteriaceae</taxon>
        <taxon>Methanobacterium</taxon>
    </lineage>
</organism>
<reference evidence="4" key="3">
    <citation type="submission" date="2014-09" db="EMBL/GenBank/DDBJ databases">
        <authorList>
            <person name="Bishop-Lilly K.A."/>
            <person name="Broomall S.M."/>
            <person name="Chain P.S."/>
            <person name="Chertkov O."/>
            <person name="Coyne S.R."/>
            <person name="Daligault H.E."/>
            <person name="Davenport K.W."/>
            <person name="Erkkila T."/>
            <person name="Frey K.G."/>
            <person name="Gibbons H.S."/>
            <person name="Gu W."/>
            <person name="Jaissle J."/>
            <person name="Johnson S.L."/>
            <person name="Koroleva G.I."/>
            <person name="Ladner J.T."/>
            <person name="Lo C.-C."/>
            <person name="Minogue T.D."/>
            <person name="Munk C."/>
            <person name="Palacios G.F."/>
            <person name="Redden C.L."/>
            <person name="Rosenzweig C.N."/>
            <person name="Scholz M.B."/>
            <person name="Teshima H."/>
            <person name="Xu Y."/>
        </authorList>
    </citation>
    <scope>NUCLEOTIDE SEQUENCE</scope>
    <source>
        <strain evidence="4">Mb9</strain>
    </source>
</reference>
<evidence type="ECO:0000313" key="3">
    <source>
        <dbReference type="EMBL" id="CEA13338.1"/>
    </source>
</evidence>
<proteinExistence type="predicted"/>
<dbReference type="KEGG" id="mfi:DSM1535_0990"/>
<dbReference type="STRING" id="2162.BRM9_0314"/>
<feature type="transmembrane region" description="Helical" evidence="1">
    <location>
        <begin position="48"/>
        <end position="68"/>
    </location>
</feature>
<keyword evidence="1" id="KW-0472">Membrane</keyword>
<evidence type="ECO:0000313" key="7">
    <source>
        <dbReference type="Proteomes" id="UP000062768"/>
    </source>
</evidence>
<keyword evidence="1" id="KW-0812">Transmembrane</keyword>
<dbReference type="GeneID" id="26740307"/>
<dbReference type="OrthoDB" id="71358at2157"/>
<sequence length="234" mass="24692">MKCENCGYDNHADAAFCEQCGAKLPEKAAFGRKSTQPEKEESKNINTALIVAIVALVVILGIMGGILLKMGSSSTPANTTNTTTLAPETISLATGFPVSQVPGLASEISRVGVGFSTITYQGVTLDKNQCLYILAKGLTMISTGQTGNIPINQYKSPDNAYGTVTSATIAQADYLSMAQRTCTWMDNSGQTPNYIGITVSGQPDLSPDSMLNMYAKVLTQYKSTGQLPASVTIP</sequence>
<dbReference type="Proteomes" id="UP000029661">
    <property type="component" value="Chromosome"/>
</dbReference>
<evidence type="ECO:0000313" key="4">
    <source>
        <dbReference type="EMBL" id="CEL25697.1"/>
    </source>
</evidence>
<dbReference type="EMBL" id="LN734822">
    <property type="protein sequence ID" value="CEL25697.1"/>
    <property type="molecule type" value="Genomic_DNA"/>
</dbReference>
<evidence type="ECO:0000313" key="5">
    <source>
        <dbReference type="EMBL" id="MBF4475486.1"/>
    </source>
</evidence>
<evidence type="ECO:0000256" key="1">
    <source>
        <dbReference type="SAM" id="Phobius"/>
    </source>
</evidence>
<reference evidence="3" key="2">
    <citation type="submission" date="2014-08" db="EMBL/GenBank/DDBJ databases">
        <authorList>
            <person name="Wibberg D."/>
        </authorList>
    </citation>
    <scope>NUCLEOTIDE SEQUENCE</scope>
</reference>
<dbReference type="PATRIC" id="fig|2162.10.peg.2149"/>
<gene>
    <name evidence="2" type="ORF">BRM9_0314</name>
    <name evidence="3" type="ORF">DSM1535_0990</name>
    <name evidence="5" type="ORF">ISP06_08485</name>
    <name evidence="4" type="ORF">MB9_2075</name>
</gene>
<dbReference type="Proteomes" id="UP000062768">
    <property type="component" value="Chromosome I"/>
</dbReference>
<reference evidence="5" key="4">
    <citation type="submission" date="2020-10" db="EMBL/GenBank/DDBJ databases">
        <title>Dehalococcoides mccartyi of a TCE/Cr reducing biochatode.</title>
        <authorList>
            <person name="Matturro B."/>
        </authorList>
    </citation>
    <scope>NUCLEOTIDE SEQUENCE</scope>
    <source>
        <strain evidence="5">Bin2</strain>
    </source>
</reference>
<keyword evidence="1" id="KW-1133">Transmembrane helix</keyword>
<dbReference type="RefSeq" id="WP_048072563.1">
    <property type="nucleotide sequence ID" value="NZ_CALCVY010000168.1"/>
</dbReference>